<dbReference type="AlphaFoldDB" id="A0A4Y9NQR4"/>
<accession>A0A4Y9NQR4</accession>
<dbReference type="Proteomes" id="UP000297700">
    <property type="component" value="Unassembled WGS sequence"/>
</dbReference>
<sequence>MVFILSDDGRDDGYPAAKTAFERYETYLAESQSAFPPRAYELATSDWFYNPRDHRCPHDAWLESLQISKRPGARTRQRSCSIALRLLGAYHDGHIEITYPTVYAYSLQELSADATSHGDWRYDEFRVSDRGHLIHEIEWAYGAQRKAFVWMIEADDIEFRWVPKPECG</sequence>
<comment type="caution">
    <text evidence="1">The sequence shown here is derived from an EMBL/GenBank/DDBJ whole genome shotgun (WGS) entry which is preliminary data.</text>
</comment>
<gene>
    <name evidence="1" type="ORF">E4K64_34570</name>
</gene>
<dbReference type="EMBL" id="SPQS01000031">
    <property type="protein sequence ID" value="TFV69073.1"/>
    <property type="molecule type" value="Genomic_DNA"/>
</dbReference>
<proteinExistence type="predicted"/>
<reference evidence="1 2" key="1">
    <citation type="submission" date="2019-03" db="EMBL/GenBank/DDBJ databases">
        <title>Bradyrhizobium strains diversity.</title>
        <authorList>
            <person name="Urquiaga M.C.O."/>
            <person name="Hungria M."/>
            <person name="Delamuta J.R.M."/>
            <person name="Klepa M.S."/>
        </authorList>
    </citation>
    <scope>NUCLEOTIDE SEQUENCE [LARGE SCALE GENOMIC DNA]</scope>
    <source>
        <strain evidence="1 2">CNPSo 3426</strain>
    </source>
</reference>
<evidence type="ECO:0000313" key="2">
    <source>
        <dbReference type="Proteomes" id="UP000297700"/>
    </source>
</evidence>
<organism evidence="1 2">
    <name type="scientific">Bradyrhizobium frederickii</name>
    <dbReference type="NCBI Taxonomy" id="2560054"/>
    <lineage>
        <taxon>Bacteria</taxon>
        <taxon>Pseudomonadati</taxon>
        <taxon>Pseudomonadota</taxon>
        <taxon>Alphaproteobacteria</taxon>
        <taxon>Hyphomicrobiales</taxon>
        <taxon>Nitrobacteraceae</taxon>
        <taxon>Bradyrhizobium</taxon>
    </lineage>
</organism>
<protein>
    <submittedName>
        <fullName evidence="1">Uncharacterized protein</fullName>
    </submittedName>
</protein>
<evidence type="ECO:0000313" key="1">
    <source>
        <dbReference type="EMBL" id="TFV69073.1"/>
    </source>
</evidence>
<name>A0A4Y9NQR4_9BRAD</name>
<dbReference type="RefSeq" id="WP_135167341.1">
    <property type="nucleotide sequence ID" value="NZ_SPQS01000031.1"/>
</dbReference>